<organism evidence="1 2">
    <name type="scientific">Cytobacillus solani</name>
    <dbReference type="NCBI Taxonomy" id="1637975"/>
    <lineage>
        <taxon>Bacteria</taxon>
        <taxon>Bacillati</taxon>
        <taxon>Bacillota</taxon>
        <taxon>Bacilli</taxon>
        <taxon>Bacillales</taxon>
        <taxon>Bacillaceae</taxon>
        <taxon>Cytobacillus</taxon>
    </lineage>
</organism>
<protein>
    <submittedName>
        <fullName evidence="1">Uncharacterized protein</fullName>
    </submittedName>
</protein>
<accession>A0A0Q3QMI7</accession>
<evidence type="ECO:0000313" key="1">
    <source>
        <dbReference type="EMBL" id="KQL18856.1"/>
    </source>
</evidence>
<evidence type="ECO:0000313" key="2">
    <source>
        <dbReference type="Proteomes" id="UP000050996"/>
    </source>
</evidence>
<dbReference type="STRING" id="1637975.AN957_09925"/>
<proteinExistence type="predicted"/>
<sequence length="152" mass="17628">MASVVNEIESITEFIEPLFAGANVHYQQIPVELKPNTLIVRYLSSGNATETNYHYRLDRDYQIVYFAQNEFACLQKFEHLERKLNDFLVIPLKNSDRYLRLEFFSFSQPFKTESGTVMAILGVLRASLREPRTQPVTPKIMHVDARIEEGGR</sequence>
<dbReference type="PATRIC" id="fig|1637975.4.peg.1768"/>
<reference evidence="1 2" key="1">
    <citation type="submission" date="2015-09" db="EMBL/GenBank/DDBJ databases">
        <title>Genome sequencing project for genomic taxonomy and phylogenomics of Bacillus-like bacteria.</title>
        <authorList>
            <person name="Liu B."/>
            <person name="Wang J."/>
            <person name="Zhu Y."/>
            <person name="Liu G."/>
            <person name="Chen Q."/>
            <person name="Chen Z."/>
            <person name="Lan J."/>
            <person name="Che J."/>
            <person name="Ge C."/>
            <person name="Shi H."/>
            <person name="Pan Z."/>
            <person name="Liu X."/>
        </authorList>
    </citation>
    <scope>NUCLEOTIDE SEQUENCE [LARGE SCALE GENOMIC DNA]</scope>
    <source>
        <strain evidence="1 2">FJAT-18043</strain>
    </source>
</reference>
<dbReference type="EMBL" id="LJIX01000006">
    <property type="protein sequence ID" value="KQL18856.1"/>
    <property type="molecule type" value="Genomic_DNA"/>
</dbReference>
<dbReference type="AlphaFoldDB" id="A0A0Q3QMI7"/>
<gene>
    <name evidence="1" type="ORF">AN957_09925</name>
</gene>
<comment type="caution">
    <text evidence="1">The sequence shown here is derived from an EMBL/GenBank/DDBJ whole genome shotgun (WGS) entry which is preliminary data.</text>
</comment>
<name>A0A0Q3QMI7_9BACI</name>
<dbReference type="Proteomes" id="UP000050996">
    <property type="component" value="Unassembled WGS sequence"/>
</dbReference>
<keyword evidence="2" id="KW-1185">Reference proteome</keyword>
<dbReference type="RefSeq" id="WP_056683863.1">
    <property type="nucleotide sequence ID" value="NZ_LJIX01000006.1"/>
</dbReference>